<feature type="signal peptide" evidence="2">
    <location>
        <begin position="1"/>
        <end position="26"/>
    </location>
</feature>
<keyword evidence="2" id="KW-0732">Signal</keyword>
<keyword evidence="1" id="KW-0812">Transmembrane</keyword>
<accession>A0AAN9FFB5</accession>
<evidence type="ECO:0000256" key="1">
    <source>
        <dbReference type="SAM" id="Phobius"/>
    </source>
</evidence>
<comment type="caution">
    <text evidence="3">The sequence shown here is derived from an EMBL/GenBank/DDBJ whole genome shotgun (WGS) entry which is preliminary data.</text>
</comment>
<dbReference type="PANTHER" id="PTHR33512">
    <property type="entry name" value="PROTEIN, PUTATIVE (DUF1191)-RELATED"/>
    <property type="match status" value="1"/>
</dbReference>
<keyword evidence="1" id="KW-1133">Transmembrane helix</keyword>
<dbReference type="Proteomes" id="UP001372338">
    <property type="component" value="Unassembled WGS sequence"/>
</dbReference>
<dbReference type="InterPro" id="IPR010605">
    <property type="entry name" value="DUF1191"/>
</dbReference>
<dbReference type="AlphaFoldDB" id="A0AAN9FFB5"/>
<organism evidence="3 4">
    <name type="scientific">Crotalaria pallida</name>
    <name type="common">Smooth rattlebox</name>
    <name type="synonym">Crotalaria striata</name>
    <dbReference type="NCBI Taxonomy" id="3830"/>
    <lineage>
        <taxon>Eukaryota</taxon>
        <taxon>Viridiplantae</taxon>
        <taxon>Streptophyta</taxon>
        <taxon>Embryophyta</taxon>
        <taxon>Tracheophyta</taxon>
        <taxon>Spermatophyta</taxon>
        <taxon>Magnoliopsida</taxon>
        <taxon>eudicotyledons</taxon>
        <taxon>Gunneridae</taxon>
        <taxon>Pentapetalae</taxon>
        <taxon>rosids</taxon>
        <taxon>fabids</taxon>
        <taxon>Fabales</taxon>
        <taxon>Fabaceae</taxon>
        <taxon>Papilionoideae</taxon>
        <taxon>50 kb inversion clade</taxon>
        <taxon>genistoids sensu lato</taxon>
        <taxon>core genistoids</taxon>
        <taxon>Crotalarieae</taxon>
        <taxon>Crotalaria</taxon>
    </lineage>
</organism>
<dbReference type="Pfam" id="PF06697">
    <property type="entry name" value="DUF1191"/>
    <property type="match status" value="1"/>
</dbReference>
<evidence type="ECO:0000256" key="2">
    <source>
        <dbReference type="SAM" id="SignalP"/>
    </source>
</evidence>
<feature type="transmembrane region" description="Helical" evidence="1">
    <location>
        <begin position="233"/>
        <end position="257"/>
    </location>
</feature>
<name>A0AAN9FFB5_CROPI</name>
<reference evidence="3 4" key="1">
    <citation type="submission" date="2024-01" db="EMBL/GenBank/DDBJ databases">
        <title>The genomes of 5 underutilized Papilionoideae crops provide insights into root nodulation and disease resistanc.</title>
        <authorList>
            <person name="Yuan L."/>
        </authorList>
    </citation>
    <scope>NUCLEOTIDE SEQUENCE [LARGE SCALE GENOMIC DNA]</scope>
    <source>
        <strain evidence="3">ZHUSHIDOU_FW_LH</strain>
        <tissue evidence="3">Leaf</tissue>
    </source>
</reference>
<dbReference type="PANTHER" id="PTHR33512:SF7">
    <property type="entry name" value="LEGUME LECTIN DOMAIN-CONTAINING PROTEIN"/>
    <property type="match status" value="1"/>
</dbReference>
<protein>
    <submittedName>
        <fullName evidence="3">Uncharacterized protein</fullName>
    </submittedName>
</protein>
<evidence type="ECO:0000313" key="4">
    <source>
        <dbReference type="Proteomes" id="UP001372338"/>
    </source>
</evidence>
<feature type="chain" id="PRO_5042985365" evidence="2">
    <location>
        <begin position="27"/>
        <end position="307"/>
    </location>
</feature>
<proteinExistence type="predicted"/>
<dbReference type="EMBL" id="JAYWIO010000003">
    <property type="protein sequence ID" value="KAK7275297.1"/>
    <property type="molecule type" value="Genomic_DNA"/>
</dbReference>
<keyword evidence="1" id="KW-0472">Membrane</keyword>
<gene>
    <name evidence="3" type="ORF">RIF29_16409</name>
</gene>
<evidence type="ECO:0000313" key="3">
    <source>
        <dbReference type="EMBL" id="KAK7275297.1"/>
    </source>
</evidence>
<sequence length="307" mass="35012">MGLHLHKWWQVRWIIVSLFLSSLVESSNTYKPDSLDDFLCKHANKEIEKPRTGALYSISLPANFTGMEVSVIRVRTVSFWLRGVNHSFFNIPRRVVPQPNRMRMAILYENLGNWSSHYYNVPNHTMIAPVLGVIPYTSSETTLIDCEKMDLIIQRDPITVHFTNVRRPHDENVTPICAKFGSGGSVKFSNMTMPYVCEAHDQGHYTLVVPSSKAPTHTVAHAHAQSKSKRFNIWWVLGFVIGFVGLVMLVLISITIVKMAKRRRIRKMEKSSERGVALDTFWIGETKLPSASTMRTQPVLENDVVPY</sequence>
<keyword evidence="4" id="KW-1185">Reference proteome</keyword>
<dbReference type="GO" id="GO:0016020">
    <property type="term" value="C:membrane"/>
    <property type="evidence" value="ECO:0007669"/>
    <property type="project" value="TreeGrafter"/>
</dbReference>